<accession>A0A9D5Q4Q5</accession>
<dbReference type="Proteomes" id="UP000649604">
    <property type="component" value="Unassembled WGS sequence"/>
</dbReference>
<protein>
    <submittedName>
        <fullName evidence="2">Phage holin family protein</fullName>
    </submittedName>
</protein>
<dbReference type="InterPro" id="IPR007165">
    <property type="entry name" value="Phage_holin_4_2"/>
</dbReference>
<keyword evidence="1" id="KW-0812">Transmembrane</keyword>
<evidence type="ECO:0000313" key="2">
    <source>
        <dbReference type="EMBL" id="MBD3323161.1"/>
    </source>
</evidence>
<keyword evidence="1" id="KW-1133">Transmembrane helix</keyword>
<organism evidence="2 3">
    <name type="scientific">candidate division KSB3 bacterium</name>
    <dbReference type="NCBI Taxonomy" id="2044937"/>
    <lineage>
        <taxon>Bacteria</taxon>
        <taxon>candidate division KSB3</taxon>
    </lineage>
</organism>
<dbReference type="AlphaFoldDB" id="A0A9D5Q4Q5"/>
<feature type="transmembrane region" description="Helical" evidence="1">
    <location>
        <begin position="27"/>
        <end position="47"/>
    </location>
</feature>
<evidence type="ECO:0000313" key="3">
    <source>
        <dbReference type="Proteomes" id="UP000649604"/>
    </source>
</evidence>
<dbReference type="PANTHER" id="PTHR37309:SF1">
    <property type="entry name" value="SLR0284 PROTEIN"/>
    <property type="match status" value="1"/>
</dbReference>
<evidence type="ECO:0000256" key="1">
    <source>
        <dbReference type="SAM" id="Phobius"/>
    </source>
</evidence>
<feature type="transmembrane region" description="Helical" evidence="1">
    <location>
        <begin position="90"/>
        <end position="111"/>
    </location>
</feature>
<name>A0A9D5Q4Q5_9BACT</name>
<dbReference type="Pfam" id="PF04020">
    <property type="entry name" value="Phage_holin_4_2"/>
    <property type="match status" value="1"/>
</dbReference>
<gene>
    <name evidence="2" type="ORF">GF339_01170</name>
</gene>
<comment type="caution">
    <text evidence="2">The sequence shown here is derived from an EMBL/GenBank/DDBJ whole genome shotgun (WGS) entry which is preliminary data.</text>
</comment>
<reference evidence="2" key="1">
    <citation type="submission" date="2019-11" db="EMBL/GenBank/DDBJ databases">
        <title>Microbial mats filling the niche in hypersaline microbial mats.</title>
        <authorList>
            <person name="Wong H.L."/>
            <person name="Macleod F.I."/>
            <person name="White R.A. III"/>
            <person name="Burns B.P."/>
        </authorList>
    </citation>
    <scope>NUCLEOTIDE SEQUENCE</scope>
    <source>
        <strain evidence="2">Rbin_158</strain>
    </source>
</reference>
<dbReference type="EMBL" id="WJJP01000032">
    <property type="protein sequence ID" value="MBD3323161.1"/>
    <property type="molecule type" value="Genomic_DNA"/>
</dbReference>
<proteinExistence type="predicted"/>
<dbReference type="PANTHER" id="PTHR37309">
    <property type="entry name" value="SLR0284 PROTEIN"/>
    <property type="match status" value="1"/>
</dbReference>
<feature type="transmembrane region" description="Helical" evidence="1">
    <location>
        <begin position="54"/>
        <end position="78"/>
    </location>
</feature>
<sequence>MLILLIHLVIVAIAIIAASYIIPRIRVRNFATAFLTAVVLGLINLLIRPILMFLTLPINILTFGLFTFVINGLLLKLVAELIEGFTVEDWLSAILGSVLISVLTVIMQAILL</sequence>
<keyword evidence="1" id="KW-0472">Membrane</keyword>